<comment type="caution">
    <text evidence="1">The sequence shown here is derived from an EMBL/GenBank/DDBJ whole genome shotgun (WGS) entry which is preliminary data.</text>
</comment>
<organism evidence="1 2">
    <name type="scientific">Tissierella pigra</name>
    <dbReference type="NCBI Taxonomy" id="2607614"/>
    <lineage>
        <taxon>Bacteria</taxon>
        <taxon>Bacillati</taxon>
        <taxon>Bacillota</taxon>
        <taxon>Tissierellia</taxon>
        <taxon>Tissierellales</taxon>
        <taxon>Tissierellaceae</taxon>
        <taxon>Tissierella</taxon>
    </lineage>
</organism>
<protein>
    <submittedName>
        <fullName evidence="1">Uncharacterized protein</fullName>
    </submittedName>
</protein>
<keyword evidence="2" id="KW-1185">Reference proteome</keyword>
<dbReference type="EMBL" id="VUNQ01000019">
    <property type="protein sequence ID" value="MSU01809.1"/>
    <property type="molecule type" value="Genomic_DNA"/>
</dbReference>
<evidence type="ECO:0000313" key="1">
    <source>
        <dbReference type="EMBL" id="MSU01809.1"/>
    </source>
</evidence>
<accession>A0A6N7XIE6</accession>
<sequence>MPPAEGTCPECGVKHEPELPHNQESLFYQYKFYNEHGRWPTWKDAMEHCSEEMKKLWTNELKSRGIEI</sequence>
<name>A0A6N7XIE6_9FIRM</name>
<dbReference type="Proteomes" id="UP000469523">
    <property type="component" value="Unassembled WGS sequence"/>
</dbReference>
<reference evidence="1 2" key="1">
    <citation type="submission" date="2019-09" db="EMBL/GenBank/DDBJ databases">
        <title>In-depth cultivation of the pig gut microbiome towards novel bacterial diversity and tailored functional studies.</title>
        <authorList>
            <person name="Wylensek D."/>
            <person name="Hitch T.C.A."/>
            <person name="Clavel T."/>
        </authorList>
    </citation>
    <scope>NUCLEOTIDE SEQUENCE [LARGE SCALE GENOMIC DNA]</scope>
    <source>
        <strain evidence="1 2">WCA3-693-APC-4?</strain>
    </source>
</reference>
<proteinExistence type="predicted"/>
<gene>
    <name evidence="1" type="ORF">FYJ83_10055</name>
</gene>
<evidence type="ECO:0000313" key="2">
    <source>
        <dbReference type="Proteomes" id="UP000469523"/>
    </source>
</evidence>
<dbReference type="AlphaFoldDB" id="A0A6N7XIE6"/>